<dbReference type="PANTHER" id="PTHR10209">
    <property type="entry name" value="OXIDOREDUCTASE, 2OG-FE II OXYGENASE FAMILY PROTEIN"/>
    <property type="match status" value="1"/>
</dbReference>
<dbReference type="Pfam" id="PF14226">
    <property type="entry name" value="DIOX_N"/>
    <property type="match status" value="1"/>
</dbReference>
<evidence type="ECO:0000256" key="5">
    <source>
        <dbReference type="RuleBase" id="RU003682"/>
    </source>
</evidence>
<organism evidence="7 8">
    <name type="scientific">Cucumis melo</name>
    <name type="common">Muskmelon</name>
    <dbReference type="NCBI Taxonomy" id="3656"/>
    <lineage>
        <taxon>Eukaryota</taxon>
        <taxon>Viridiplantae</taxon>
        <taxon>Streptophyta</taxon>
        <taxon>Embryophyta</taxon>
        <taxon>Tracheophyta</taxon>
        <taxon>Spermatophyta</taxon>
        <taxon>Magnoliopsida</taxon>
        <taxon>eudicotyledons</taxon>
        <taxon>Gunneridae</taxon>
        <taxon>Pentapetalae</taxon>
        <taxon>rosids</taxon>
        <taxon>fabids</taxon>
        <taxon>Cucurbitales</taxon>
        <taxon>Cucurbitaceae</taxon>
        <taxon>Benincaseae</taxon>
        <taxon>Cucumis</taxon>
    </lineage>
</organism>
<proteinExistence type="inferred from homology"/>
<dbReference type="Gramene" id="MELO3C022978.2.1">
    <property type="protein sequence ID" value="MELO3C022978.2.1"/>
    <property type="gene ID" value="MELO3C022978.2"/>
</dbReference>
<evidence type="ECO:0000256" key="1">
    <source>
        <dbReference type="ARBA" id="ARBA00008056"/>
    </source>
</evidence>
<keyword evidence="3 5" id="KW-0560">Oxidoreductase</keyword>
<dbReference type="PROSITE" id="PS51471">
    <property type="entry name" value="FE2OG_OXY"/>
    <property type="match status" value="1"/>
</dbReference>
<comment type="similarity">
    <text evidence="1 5">Belongs to the iron/ascorbate-dependent oxidoreductase family.</text>
</comment>
<evidence type="ECO:0000313" key="7">
    <source>
        <dbReference type="Proteomes" id="UP001652600"/>
    </source>
</evidence>
<evidence type="ECO:0000256" key="2">
    <source>
        <dbReference type="ARBA" id="ARBA00022723"/>
    </source>
</evidence>
<dbReference type="InParanoid" id="A0A1S3CCZ4"/>
<dbReference type="Proteomes" id="UP001652600">
    <property type="component" value="Chromosome 5"/>
</dbReference>
<gene>
    <name evidence="8" type="primary">LOC103499407</name>
</gene>
<dbReference type="InterPro" id="IPR005123">
    <property type="entry name" value="Oxoglu/Fe-dep_dioxygenase_dom"/>
</dbReference>
<feature type="domain" description="Fe2OG dioxygenase" evidence="6">
    <location>
        <begin position="254"/>
        <end position="355"/>
    </location>
</feature>
<dbReference type="GO" id="GO:0046872">
    <property type="term" value="F:metal ion binding"/>
    <property type="evidence" value="ECO:0007669"/>
    <property type="project" value="UniProtKB-KW"/>
</dbReference>
<dbReference type="PANTHER" id="PTHR10209:SF714">
    <property type="entry name" value="1-AMINOCYCLOPROPANE-1-CARBOXYLATE OXIDASE HOMOLOG 11-RELATED"/>
    <property type="match status" value="1"/>
</dbReference>
<evidence type="ECO:0000259" key="6">
    <source>
        <dbReference type="PROSITE" id="PS51471"/>
    </source>
</evidence>
<dbReference type="InterPro" id="IPR044861">
    <property type="entry name" value="IPNS-like_FE2OG_OXY"/>
</dbReference>
<dbReference type="RefSeq" id="XP_008460628.2">
    <property type="nucleotide sequence ID" value="XM_008462406.3"/>
</dbReference>
<dbReference type="InterPro" id="IPR027443">
    <property type="entry name" value="IPNS-like_sf"/>
</dbReference>
<dbReference type="eggNOG" id="KOG0143">
    <property type="taxonomic scope" value="Eukaryota"/>
</dbReference>
<keyword evidence="4 5" id="KW-0408">Iron</keyword>
<dbReference type="SUPFAM" id="SSF51197">
    <property type="entry name" value="Clavaminate synthase-like"/>
    <property type="match status" value="1"/>
</dbReference>
<accession>A0A1S3CCZ4</accession>
<dbReference type="GeneID" id="103499407"/>
<dbReference type="Pfam" id="PF03171">
    <property type="entry name" value="2OG-FeII_Oxy"/>
    <property type="match status" value="1"/>
</dbReference>
<sequence length="406" mass="45625">MKSHLYKPSSIFSFLTHKFTTTTSQTNKQTMNSPLQVFNSYDRQSDLEAFHSTKLGVKGLADAGVSQLPRIFCHDNQSAASLISSPAAAAAEKLAGETEAKNLTIPVIDLQDSHKNRAQIINEIKDACKNWGFFQILNHGVPLSVMKEMMNGIRRFHEQGDEMKKDLYSRDFQRKILFNTNFDLFKGVSTNWRDTLTVVVAPRGAEAEEIPEVSREAVVEFSRRVKELGDILLEFLGEGLGVGSNRLKEMGCGDGMVMFCHYYPACPQPELTWGTTDHTDSSFLTVLLQDELGGLQVRHGDRWVDVHPIEGAFVVNIGDFMQMVSNDRFISVNHRVLANKKGPRISVASFFRCNLPPENGLVFGPLKELRSEENPDIYKETSIKDYVAHYYNKGLNGISALEHFKL</sequence>
<dbReference type="KEGG" id="cmo:103499407"/>
<reference evidence="8" key="1">
    <citation type="submission" date="2025-08" db="UniProtKB">
        <authorList>
            <consortium name="RefSeq"/>
        </authorList>
    </citation>
    <scope>IDENTIFICATION</scope>
    <source>
        <tissue evidence="8">Stem</tissue>
    </source>
</reference>
<evidence type="ECO:0000313" key="8">
    <source>
        <dbReference type="RefSeq" id="XP_008460628.2"/>
    </source>
</evidence>
<dbReference type="InterPro" id="IPR026992">
    <property type="entry name" value="DIOX_N"/>
</dbReference>
<dbReference type="Gene3D" id="2.60.120.330">
    <property type="entry name" value="B-lactam Antibiotic, Isopenicillin N Synthase, Chain"/>
    <property type="match status" value="1"/>
</dbReference>
<protein>
    <submittedName>
        <fullName evidence="8">1-aminocyclopropane-1-carboxylate oxidase homolog 6</fullName>
    </submittedName>
</protein>
<dbReference type="AlphaFoldDB" id="A0A1S3CCZ4"/>
<evidence type="ECO:0000256" key="4">
    <source>
        <dbReference type="ARBA" id="ARBA00023004"/>
    </source>
</evidence>
<evidence type="ECO:0000256" key="3">
    <source>
        <dbReference type="ARBA" id="ARBA00023002"/>
    </source>
</evidence>
<name>A0A1S3CCZ4_CUCME</name>
<keyword evidence="7" id="KW-1185">Reference proteome</keyword>
<keyword evidence="2 5" id="KW-0479">Metal-binding</keyword>
<dbReference type="GO" id="GO:0051213">
    <property type="term" value="F:dioxygenase activity"/>
    <property type="evidence" value="ECO:0007669"/>
    <property type="project" value="UniProtKB-ARBA"/>
</dbReference>